<gene>
    <name evidence="1" type="ORF">TBRA_LOCUS223</name>
</gene>
<protein>
    <submittedName>
        <fullName evidence="1">Uncharacterized protein</fullName>
    </submittedName>
</protein>
<name>A0A6H5HUG2_9HYME</name>
<dbReference type="AlphaFoldDB" id="A0A6H5HUG2"/>
<organism evidence="1 2">
    <name type="scientific">Trichogramma brassicae</name>
    <dbReference type="NCBI Taxonomy" id="86971"/>
    <lineage>
        <taxon>Eukaryota</taxon>
        <taxon>Metazoa</taxon>
        <taxon>Ecdysozoa</taxon>
        <taxon>Arthropoda</taxon>
        <taxon>Hexapoda</taxon>
        <taxon>Insecta</taxon>
        <taxon>Pterygota</taxon>
        <taxon>Neoptera</taxon>
        <taxon>Endopterygota</taxon>
        <taxon>Hymenoptera</taxon>
        <taxon>Apocrita</taxon>
        <taxon>Proctotrupomorpha</taxon>
        <taxon>Chalcidoidea</taxon>
        <taxon>Trichogrammatidae</taxon>
        <taxon>Trichogramma</taxon>
    </lineage>
</organism>
<accession>A0A6H5HUG2</accession>
<dbReference type="EMBL" id="CADCXV010000052">
    <property type="protein sequence ID" value="CAB0027993.1"/>
    <property type="molecule type" value="Genomic_DNA"/>
</dbReference>
<evidence type="ECO:0000313" key="1">
    <source>
        <dbReference type="EMBL" id="CAB0027993.1"/>
    </source>
</evidence>
<sequence length="243" mass="27041">MTDDSDDSCLLRRVSLSPGDDDVSATDSLFFEFVSYFRVRLGVVCRRHVEHRRPHDAVLSELASHYATLPRQGLRRHAVSDRVAFDRRLASSKTKVISVVRYRGSNTSQISARVLLASSRQVGAGLAGTGRTDVNTAMFTSAHHSGISRPASPLLRCRCVVAPHGADYLKNTARVFVIIHELYIFAPHSRHGDVCRGHNVTKLQSTCLSASASPRPLITRTLGLFCFSRHRPVYYFSYTVARK</sequence>
<proteinExistence type="predicted"/>
<dbReference type="Proteomes" id="UP000479190">
    <property type="component" value="Unassembled WGS sequence"/>
</dbReference>
<keyword evidence="2" id="KW-1185">Reference proteome</keyword>
<reference evidence="1 2" key="1">
    <citation type="submission" date="2020-02" db="EMBL/GenBank/DDBJ databases">
        <authorList>
            <person name="Ferguson B K."/>
        </authorList>
    </citation>
    <scope>NUCLEOTIDE SEQUENCE [LARGE SCALE GENOMIC DNA]</scope>
</reference>
<evidence type="ECO:0000313" key="2">
    <source>
        <dbReference type="Proteomes" id="UP000479190"/>
    </source>
</evidence>